<dbReference type="PANTHER" id="PTHR46202">
    <property type="entry name" value="DNA EXCISION REPAIR PROTEIN ERCC-8"/>
    <property type="match status" value="1"/>
</dbReference>
<accession>A0ABD2Q4F9</accession>
<name>A0ABD2Q4F9_9PLAT</name>
<dbReference type="Proteomes" id="UP001626550">
    <property type="component" value="Unassembled WGS sequence"/>
</dbReference>
<dbReference type="InterPro" id="IPR042238">
    <property type="entry name" value="Rad28/ERCC8/Ckn1/ATCSA-1"/>
</dbReference>
<keyword evidence="2" id="KW-1185">Reference proteome</keyword>
<dbReference type="Gene3D" id="2.130.10.10">
    <property type="entry name" value="YVTN repeat-like/Quinoprotein amine dehydrogenase"/>
    <property type="match status" value="1"/>
</dbReference>
<dbReference type="PANTHER" id="PTHR46202:SF1">
    <property type="entry name" value="DNA EXCISION REPAIR PROTEIN ERCC-8"/>
    <property type="match status" value="1"/>
</dbReference>
<reference evidence="1 2" key="1">
    <citation type="submission" date="2024-11" db="EMBL/GenBank/DDBJ databases">
        <title>Adaptive evolution of stress response genes in parasites aligns with host niche diversity.</title>
        <authorList>
            <person name="Hahn C."/>
            <person name="Resl P."/>
        </authorList>
    </citation>
    <scope>NUCLEOTIDE SEQUENCE [LARGE SCALE GENOMIC DNA]</scope>
    <source>
        <strain evidence="1">EGGRZ-B1_66</strain>
        <tissue evidence="1">Body</tissue>
    </source>
</reference>
<organism evidence="1 2">
    <name type="scientific">Cichlidogyrus casuarinus</name>
    <dbReference type="NCBI Taxonomy" id="1844966"/>
    <lineage>
        <taxon>Eukaryota</taxon>
        <taxon>Metazoa</taxon>
        <taxon>Spiralia</taxon>
        <taxon>Lophotrochozoa</taxon>
        <taxon>Platyhelminthes</taxon>
        <taxon>Monogenea</taxon>
        <taxon>Monopisthocotylea</taxon>
        <taxon>Dactylogyridea</taxon>
        <taxon>Ancyrocephalidae</taxon>
        <taxon>Cichlidogyrus</taxon>
    </lineage>
</organism>
<dbReference type="EMBL" id="JBJKFK010001122">
    <property type="protein sequence ID" value="KAL3314022.1"/>
    <property type="molecule type" value="Genomic_DNA"/>
</dbReference>
<evidence type="ECO:0000313" key="1">
    <source>
        <dbReference type="EMBL" id="KAL3314022.1"/>
    </source>
</evidence>
<dbReference type="InterPro" id="IPR001680">
    <property type="entry name" value="WD40_rpt"/>
</dbReference>
<gene>
    <name evidence="1" type="ORF">Ciccas_007374</name>
</gene>
<dbReference type="InterPro" id="IPR036322">
    <property type="entry name" value="WD40_repeat_dom_sf"/>
</dbReference>
<sequence length="375" mass="42172">MYCIADSLGLVSIYDTNNYCLKIHENRSKLVYPRLCQLNEFQNKHIACIQWYPVDSGLFALALKNKDLHLVDVNELRSCEVVPIEQGINWIAWSERAVSHNLVAVALSSKGKGAMFLIDPLIGAPSLTLDAYHSHLGVSTCLWSDNKSSLLFSGGFDGRVLCWDIRKPRKPLHSFDRHRSNHDVGFYEENYAHSGSVLSMKLSSDGQRLFTWGGAGSRTIGSLKMWSTDCGTDEDFMPVSVNFGIVNGLSNTAPIESSNPRSRDRNFTLTQEDVDLDSFDINPSNLRRNTIVPRSVRMDTTESKRNEPFDVAFVPAGKGLFSITSGLKDLDWRIEKRHHDSTTACAWNDVKKELYTCSLDGNLFVWPLFPLSELQ</sequence>
<dbReference type="SMART" id="SM00320">
    <property type="entry name" value="WD40"/>
    <property type="match status" value="3"/>
</dbReference>
<dbReference type="Pfam" id="PF00400">
    <property type="entry name" value="WD40"/>
    <property type="match status" value="2"/>
</dbReference>
<comment type="caution">
    <text evidence="1">The sequence shown here is derived from an EMBL/GenBank/DDBJ whole genome shotgun (WGS) entry which is preliminary data.</text>
</comment>
<evidence type="ECO:0000313" key="2">
    <source>
        <dbReference type="Proteomes" id="UP001626550"/>
    </source>
</evidence>
<proteinExistence type="predicted"/>
<dbReference type="SUPFAM" id="SSF50978">
    <property type="entry name" value="WD40 repeat-like"/>
    <property type="match status" value="1"/>
</dbReference>
<dbReference type="InterPro" id="IPR015943">
    <property type="entry name" value="WD40/YVTN_repeat-like_dom_sf"/>
</dbReference>
<dbReference type="AlphaFoldDB" id="A0ABD2Q4F9"/>
<protein>
    <submittedName>
        <fullName evidence="1">Uncharacterized protein</fullName>
    </submittedName>
</protein>